<protein>
    <recommendedName>
        <fullName evidence="5">AsmA domain protein</fullName>
    </recommendedName>
</protein>
<evidence type="ECO:0000256" key="1">
    <source>
        <dbReference type="SAM" id="MobiDB-lite"/>
    </source>
</evidence>
<keyword evidence="2" id="KW-1133">Transmembrane helix</keyword>
<feature type="transmembrane region" description="Helical" evidence="2">
    <location>
        <begin position="71"/>
        <end position="96"/>
    </location>
</feature>
<keyword evidence="2" id="KW-0812">Transmembrane</keyword>
<feature type="region of interest" description="Disordered" evidence="1">
    <location>
        <begin position="1"/>
        <end position="33"/>
    </location>
</feature>
<name>A0A0S2ISK7_LEPBO</name>
<sequence length="771" mass="89015">MSDGFGRGTSEISGKSGSERNSRPTFSGSSKITSHNRTFDQLRRVRQKLGVFAFGNLFGSFFLFFKRNPKIRIALILFLLVISIHAIVVESVGYYVRNYLLDLRGLKELSRNFINQELGRAVTLGVVEYDFPNAVVFEDFRISSDEDFALNHILFRTNKIQFQLGGLWKGRPFVRGIVVNDSSINIDLEDQISGELISYIQKINIPEIRLMNTTVTVFRGGEEVLNALKGVDIIITKRPEGVIVTVGDSLFPFPYSRFIQGTFETKFNSEESISIFRFQNVRAEKVRGIYSLFGKIAPGSGKISGEYEILLSGKRVSVKGKNRFTNVSGKILQDLPLGLKIPDLKDADLVHEMDLTLDETGEKQIHTFSKEENSFRLTYNVNAKKLATWEIFADWKNIQELKSIFQLPGDLEIFEGRLSLKGKWEESGNYGDWIKSNVSLNVLGFHWKDPFFDLHLDQANLDITSGNLLNFNAKGSLFQESIVTQITGKTGWKKSPRANGAFFYPLYNDWKWDLELNRVSVKDFLPIYHSWRNWIRTDIKTRQEKLIPEIRWTRTAFYKYLMEYLTFTLHWKLKSFRFKEKNLGRATLDGRVVPFFSRLDMKGFRDENQFVEAFANFTFGQDNPYMDLKVKVTEMPWEEPINGFCGSWIVPETITSDTTIRLFGDDFLALHNSLNVQHNVRFNRSRFQDKRSLPLNLREPFDFGYEHNLLPTLSYYRNIFWKNETIDLTGYGAVDNNRIRISANGKLNDTFISRKFKEESGECKLESIGDK</sequence>
<dbReference type="NCBIfam" id="NF047517">
    <property type="entry name" value="LIC_12586_fam"/>
    <property type="match status" value="1"/>
</dbReference>
<evidence type="ECO:0000313" key="4">
    <source>
        <dbReference type="Proteomes" id="UP000058857"/>
    </source>
</evidence>
<dbReference type="AlphaFoldDB" id="A0A0S2ISK7"/>
<dbReference type="PATRIC" id="fig|280505.15.peg.2300"/>
<feature type="compositionally biased region" description="Polar residues" evidence="1">
    <location>
        <begin position="23"/>
        <end position="33"/>
    </location>
</feature>
<evidence type="ECO:0000313" key="3">
    <source>
        <dbReference type="EMBL" id="ALO26600.1"/>
    </source>
</evidence>
<proteinExistence type="predicted"/>
<accession>A0A0S2ISK7</accession>
<dbReference type="Proteomes" id="UP000058857">
    <property type="component" value="Chromosome 1"/>
</dbReference>
<gene>
    <name evidence="3" type="ORF">LBBP_02354</name>
</gene>
<feature type="transmembrane region" description="Helical" evidence="2">
    <location>
        <begin position="49"/>
        <end position="65"/>
    </location>
</feature>
<keyword evidence="2" id="KW-0472">Membrane</keyword>
<organism evidence="3">
    <name type="scientific">Leptospira borgpetersenii serovar Ballum</name>
    <dbReference type="NCBI Taxonomy" id="280505"/>
    <lineage>
        <taxon>Bacteria</taxon>
        <taxon>Pseudomonadati</taxon>
        <taxon>Spirochaetota</taxon>
        <taxon>Spirochaetia</taxon>
        <taxon>Leptospirales</taxon>
        <taxon>Leptospiraceae</taxon>
        <taxon>Leptospira</taxon>
    </lineage>
</organism>
<dbReference type="EMBL" id="CP012029">
    <property type="protein sequence ID" value="ALO26600.1"/>
    <property type="molecule type" value="Genomic_DNA"/>
</dbReference>
<evidence type="ECO:0000256" key="2">
    <source>
        <dbReference type="SAM" id="Phobius"/>
    </source>
</evidence>
<reference evidence="3 4" key="1">
    <citation type="journal article" date="2015" name="PLoS Negl. Trop. Dis.">
        <title>Distribution of Plasmids in Distinct Leptospira Pathogenic Species.</title>
        <authorList>
            <person name="Wang Y."/>
            <person name="Zhuang X."/>
            <person name="Zhong Y."/>
            <person name="Zhang C."/>
            <person name="Zhang Y."/>
            <person name="Zeng L."/>
            <person name="Zhu Y."/>
            <person name="He P."/>
            <person name="Dong K."/>
            <person name="Pal U."/>
            <person name="Guo X."/>
            <person name="Qin J."/>
        </authorList>
    </citation>
    <scope>NUCLEOTIDE SEQUENCE [LARGE SCALE GENOMIC DNA]</scope>
    <source>
        <strain evidence="3 4">56604</strain>
    </source>
</reference>
<evidence type="ECO:0008006" key="5">
    <source>
        <dbReference type="Google" id="ProtNLM"/>
    </source>
</evidence>